<dbReference type="InterPro" id="IPR037026">
    <property type="entry name" value="Vgr_OB-fold_dom_sf"/>
</dbReference>
<sequence length="231" mass="25258">MKMERLESFIKIVMIAMKNNENFLRVGKISSCNYENGTARVVYKDRDDCTTIELPFMSPFEEYYIPEVDDLVWVLHLPNGSSKGLILGRYWSKNHTPPEGVKQGIRRKDLSRHQGKCYWQYADSEVGEDNDGTMTFHTDDDIDATIDGDVVVASKGDVKAESQGSFNIKGASSVKLESDGSLTIKGAAGLSMSCSAGINIDGSGLTTIDGINFRLHTHNCTAPGSPSGPPV</sequence>
<name>A0A8S5MM75_9CAUD</name>
<dbReference type="Gene3D" id="2.40.50.230">
    <property type="entry name" value="Gp5 N-terminal domain"/>
    <property type="match status" value="1"/>
</dbReference>
<organism evidence="1">
    <name type="scientific">Caudovirales sp. ct1Jx6</name>
    <dbReference type="NCBI Taxonomy" id="2826765"/>
    <lineage>
        <taxon>Viruses</taxon>
        <taxon>Duplodnaviria</taxon>
        <taxon>Heunggongvirae</taxon>
        <taxon>Uroviricota</taxon>
        <taxon>Caudoviricetes</taxon>
    </lineage>
</organism>
<accession>A0A8S5MM75</accession>
<reference evidence="1" key="1">
    <citation type="journal article" date="2021" name="Proc. Natl. Acad. Sci. U.S.A.">
        <title>A Catalog of Tens of Thousands of Viruses from Human Metagenomes Reveals Hidden Associations with Chronic Diseases.</title>
        <authorList>
            <person name="Tisza M.J."/>
            <person name="Buck C.B."/>
        </authorList>
    </citation>
    <scope>NUCLEOTIDE SEQUENCE</scope>
    <source>
        <strain evidence="1">Ct1Jx6</strain>
    </source>
</reference>
<dbReference type="EMBL" id="BK014927">
    <property type="protein sequence ID" value="DAD83043.1"/>
    <property type="molecule type" value="Genomic_DNA"/>
</dbReference>
<protein>
    <submittedName>
        <fullName evidence="1">Baseplate protein</fullName>
    </submittedName>
</protein>
<evidence type="ECO:0000313" key="1">
    <source>
        <dbReference type="EMBL" id="DAD83043.1"/>
    </source>
</evidence>
<proteinExistence type="predicted"/>